<evidence type="ECO:0000256" key="1">
    <source>
        <dbReference type="SAM" id="MobiDB-lite"/>
    </source>
</evidence>
<feature type="compositionally biased region" description="Acidic residues" evidence="1">
    <location>
        <begin position="47"/>
        <end position="59"/>
    </location>
</feature>
<dbReference type="VEuPathDB" id="VectorBase:AFUN000603"/>
<proteinExistence type="predicted"/>
<feature type="compositionally biased region" description="Basic and acidic residues" evidence="1">
    <location>
        <begin position="34"/>
        <end position="46"/>
    </location>
</feature>
<sequence>MSKEKMWKGFDQLLVSPSVAYRRSRRRQQSSRSIKHDSVLHMRDQDDGWQIDDHSDDDTAPSGRHGNETLPSTITPSVPQSLNPAEVTIDCRNQSDSEIEHISEEDCRPQYDTTSESSDSDDCLAIKCRKSRMTRLQFVDKKSMKRRRITDDMDVSFCAGTSRAKNRIFPDAASPKRFKAIATLNRSTSGLNNSVTGTAGDRSTRCWKSFDESFTDLQESCIEELPPSPENTNSGQLSRTETLNIDAIPSSIEENSGGNRNLTSDLSISLPSKSFYVATPETKSKNKHHPKSSPLGALALVLNDRSSRQQLWQHAVTSGTIQPDRVVKLDSIERVFGRVMLRFFTTTDEADSCVQERIENIIFLDQGDKQLRLIHAGMEIALEIDEQVAPHRVSHNKLVHLGITKLCPLPSIAK</sequence>
<organism evidence="2">
    <name type="scientific">Anopheles funestus</name>
    <name type="common">African malaria mosquito</name>
    <dbReference type="NCBI Taxonomy" id="62324"/>
    <lineage>
        <taxon>Eukaryota</taxon>
        <taxon>Metazoa</taxon>
        <taxon>Ecdysozoa</taxon>
        <taxon>Arthropoda</taxon>
        <taxon>Hexapoda</taxon>
        <taxon>Insecta</taxon>
        <taxon>Pterygota</taxon>
        <taxon>Neoptera</taxon>
        <taxon>Endopterygota</taxon>
        <taxon>Diptera</taxon>
        <taxon>Nematocera</taxon>
        <taxon>Culicoidea</taxon>
        <taxon>Culicidae</taxon>
        <taxon>Anophelinae</taxon>
        <taxon>Anopheles</taxon>
    </lineage>
</organism>
<name>A0A182R362_ANOFN</name>
<evidence type="ECO:0000313" key="2">
    <source>
        <dbReference type="EnsemblMetazoa" id="AFUN000603-PA"/>
    </source>
</evidence>
<feature type="compositionally biased region" description="Polar residues" evidence="1">
    <location>
        <begin position="69"/>
        <end position="83"/>
    </location>
</feature>
<dbReference type="EnsemblMetazoa" id="AFUN000603-RA">
    <property type="protein sequence ID" value="AFUN000603-PA"/>
    <property type="gene ID" value="AFUN000603"/>
</dbReference>
<protein>
    <submittedName>
        <fullName evidence="2">Uncharacterized protein</fullName>
    </submittedName>
</protein>
<dbReference type="VEuPathDB" id="VectorBase:AFUN2_003518"/>
<feature type="region of interest" description="Disordered" evidence="1">
    <location>
        <begin position="18"/>
        <end position="83"/>
    </location>
</feature>
<dbReference type="AlphaFoldDB" id="A0A182R362"/>
<accession>A0A182R362</accession>
<reference evidence="2" key="1">
    <citation type="submission" date="2020-05" db="UniProtKB">
        <authorList>
            <consortium name="EnsemblMetazoa"/>
        </authorList>
    </citation>
    <scope>IDENTIFICATION</scope>
    <source>
        <strain evidence="2">FUMOZ</strain>
    </source>
</reference>